<evidence type="ECO:0000313" key="12">
    <source>
        <dbReference type="Proteomes" id="UP000244934"/>
    </source>
</evidence>
<evidence type="ECO:0000256" key="2">
    <source>
        <dbReference type="ARBA" id="ARBA00022448"/>
    </source>
</evidence>
<reference evidence="12" key="1">
    <citation type="submission" date="2018-03" db="EMBL/GenBank/DDBJ databases">
        <authorList>
            <person name="Navarro De La Torre S."/>
        </authorList>
    </citation>
    <scope>NUCLEOTIDE SEQUENCE [LARGE SCALE GENOMIC DNA]</scope>
    <source>
        <strain evidence="12">EAod3</strain>
    </source>
</reference>
<evidence type="ECO:0000313" key="11">
    <source>
        <dbReference type="EMBL" id="SPJ32192.1"/>
    </source>
</evidence>
<protein>
    <recommendedName>
        <fullName evidence="9">TRAP transporter small permease protein</fullName>
    </recommendedName>
</protein>
<dbReference type="Proteomes" id="UP000244934">
    <property type="component" value="Unassembled WGS sequence"/>
</dbReference>
<keyword evidence="2 9" id="KW-0813">Transport</keyword>
<dbReference type="GO" id="GO:0005886">
    <property type="term" value="C:plasma membrane"/>
    <property type="evidence" value="ECO:0007669"/>
    <property type="project" value="UniProtKB-SubCell"/>
</dbReference>
<dbReference type="PANTHER" id="PTHR35011:SF11">
    <property type="entry name" value="TRAP TRANSPORTER SMALL PERMEASE PROTEIN"/>
    <property type="match status" value="1"/>
</dbReference>
<evidence type="ECO:0000256" key="1">
    <source>
        <dbReference type="ARBA" id="ARBA00004429"/>
    </source>
</evidence>
<dbReference type="RefSeq" id="WP_108841092.1">
    <property type="nucleotide sequence ID" value="NZ_ONZI01000001.1"/>
</dbReference>
<evidence type="ECO:0000256" key="3">
    <source>
        <dbReference type="ARBA" id="ARBA00022475"/>
    </source>
</evidence>
<evidence type="ECO:0000256" key="6">
    <source>
        <dbReference type="ARBA" id="ARBA00022989"/>
    </source>
</evidence>
<comment type="similarity">
    <text evidence="8 9">Belongs to the TRAP transporter small permease family.</text>
</comment>
<evidence type="ECO:0000256" key="8">
    <source>
        <dbReference type="ARBA" id="ARBA00038436"/>
    </source>
</evidence>
<dbReference type="PANTHER" id="PTHR35011">
    <property type="entry name" value="2,3-DIKETO-L-GULONATE TRAP TRANSPORTER SMALL PERMEASE PROTEIN YIAM"/>
    <property type="match status" value="1"/>
</dbReference>
<gene>
    <name evidence="11" type="ORF">KSP9073_00192</name>
</gene>
<evidence type="ECO:0000256" key="7">
    <source>
        <dbReference type="ARBA" id="ARBA00023136"/>
    </source>
</evidence>
<dbReference type="GO" id="GO:0022857">
    <property type="term" value="F:transmembrane transporter activity"/>
    <property type="evidence" value="ECO:0007669"/>
    <property type="project" value="UniProtKB-UniRule"/>
</dbReference>
<comment type="subcellular location">
    <subcellularLocation>
        <location evidence="1 9">Cell inner membrane</location>
        <topology evidence="1 9">Multi-pass membrane protein</topology>
    </subcellularLocation>
</comment>
<keyword evidence="5 9" id="KW-0812">Transmembrane</keyword>
<dbReference type="AlphaFoldDB" id="A0A2R8CH96"/>
<dbReference type="InterPro" id="IPR055348">
    <property type="entry name" value="DctQ"/>
</dbReference>
<keyword evidence="7 9" id="KW-0472">Membrane</keyword>
<comment type="function">
    <text evidence="9">Part of the tripartite ATP-independent periplasmic (TRAP) transport system.</text>
</comment>
<evidence type="ECO:0000256" key="4">
    <source>
        <dbReference type="ARBA" id="ARBA00022519"/>
    </source>
</evidence>
<sequence length="188" mass="19986">MSRLYARLRASVIALLAFGAGLSMVLLFAIVLVNALMRYFLGSSLAWGGQLPIFLGIYGVMFGIALAYLQDRHIRLGLVVDALPRALRERLFLLVDVSVIVLGGTLAVAGLRFVESRGSMRVSGMTGIADSLSTSTGLSLFKALGTLAPYQFAMVIGGVLLLLAGILRLIDRLTMDHTATTTPSEGGI</sequence>
<keyword evidence="3" id="KW-1003">Cell membrane</keyword>
<keyword evidence="6 9" id="KW-1133">Transmembrane helix</keyword>
<comment type="subunit">
    <text evidence="9">The complex comprises the extracytoplasmic solute receptor protein and the two transmembrane proteins.</text>
</comment>
<keyword evidence="4 9" id="KW-0997">Cell inner membrane</keyword>
<proteinExistence type="inferred from homology"/>
<feature type="transmembrane region" description="Helical" evidence="9">
    <location>
        <begin position="150"/>
        <end position="170"/>
    </location>
</feature>
<dbReference type="OrthoDB" id="4964541at2"/>
<feature type="transmembrane region" description="Helical" evidence="9">
    <location>
        <begin position="91"/>
        <end position="114"/>
    </location>
</feature>
<name>A0A2R8CH96_9GAMM</name>
<dbReference type="Pfam" id="PF04290">
    <property type="entry name" value="DctQ"/>
    <property type="match status" value="1"/>
</dbReference>
<feature type="transmembrane region" description="Helical" evidence="9">
    <location>
        <begin position="49"/>
        <end position="70"/>
    </location>
</feature>
<evidence type="ECO:0000256" key="5">
    <source>
        <dbReference type="ARBA" id="ARBA00022692"/>
    </source>
</evidence>
<dbReference type="InterPro" id="IPR007387">
    <property type="entry name" value="TRAP_DctQ"/>
</dbReference>
<dbReference type="GO" id="GO:0015740">
    <property type="term" value="P:C4-dicarboxylate transport"/>
    <property type="evidence" value="ECO:0007669"/>
    <property type="project" value="TreeGrafter"/>
</dbReference>
<feature type="domain" description="Tripartite ATP-independent periplasmic transporters DctQ component" evidence="10">
    <location>
        <begin position="27"/>
        <end position="173"/>
    </location>
</feature>
<keyword evidence="12" id="KW-1185">Reference proteome</keyword>
<dbReference type="EMBL" id="ONZI01000001">
    <property type="protein sequence ID" value="SPJ32192.1"/>
    <property type="molecule type" value="Genomic_DNA"/>
</dbReference>
<organism evidence="11 12">
    <name type="scientific">Kushneria phyllosphaerae</name>
    <dbReference type="NCBI Taxonomy" id="2100822"/>
    <lineage>
        <taxon>Bacteria</taxon>
        <taxon>Pseudomonadati</taxon>
        <taxon>Pseudomonadota</taxon>
        <taxon>Gammaproteobacteria</taxon>
        <taxon>Oceanospirillales</taxon>
        <taxon>Halomonadaceae</taxon>
        <taxon>Kushneria</taxon>
    </lineage>
</organism>
<evidence type="ECO:0000256" key="9">
    <source>
        <dbReference type="RuleBase" id="RU369079"/>
    </source>
</evidence>
<evidence type="ECO:0000259" key="10">
    <source>
        <dbReference type="Pfam" id="PF04290"/>
    </source>
</evidence>
<accession>A0A2R8CH96</accession>
<feature type="transmembrane region" description="Helical" evidence="9">
    <location>
        <begin position="12"/>
        <end position="37"/>
    </location>
</feature>